<dbReference type="Gene3D" id="3.90.1170.10">
    <property type="entry name" value="Ribosomal protein L10e/L16"/>
    <property type="match status" value="1"/>
</dbReference>
<comment type="similarity">
    <text evidence="1 4">Belongs to the universal ribosomal protein uL16 family.</text>
</comment>
<dbReference type="OMA" id="HHVIREN"/>
<dbReference type="GO" id="GO:1990904">
    <property type="term" value="C:ribonucleoprotein complex"/>
    <property type="evidence" value="ECO:0007669"/>
    <property type="project" value="UniProtKB-KW"/>
</dbReference>
<dbReference type="NCBIfam" id="TIGR00279">
    <property type="entry name" value="uL16_euk_arch"/>
    <property type="match status" value="1"/>
</dbReference>
<protein>
    <recommendedName>
        <fullName evidence="4">Large ribosomal subunit protein uL16</fullName>
    </recommendedName>
</protein>
<evidence type="ECO:0000256" key="3">
    <source>
        <dbReference type="ARBA" id="ARBA00023274"/>
    </source>
</evidence>
<comment type="caution">
    <text evidence="5">The sequence shown here is derived from an EMBL/GenBank/DDBJ whole genome shotgun (WGS) entry which is preliminary data.</text>
</comment>
<evidence type="ECO:0000256" key="1">
    <source>
        <dbReference type="ARBA" id="ARBA00008931"/>
    </source>
</evidence>
<evidence type="ECO:0000313" key="6">
    <source>
        <dbReference type="Proteomes" id="UP000752814"/>
    </source>
</evidence>
<dbReference type="NCBIfam" id="NF003239">
    <property type="entry name" value="PRK04199.1-4"/>
    <property type="match status" value="1"/>
</dbReference>
<evidence type="ECO:0000256" key="2">
    <source>
        <dbReference type="ARBA" id="ARBA00022980"/>
    </source>
</evidence>
<dbReference type="GeneID" id="41323709"/>
<gene>
    <name evidence="4" type="primary">rpl10e</name>
    <name evidence="5" type="ORF">A3207_07555</name>
</gene>
<dbReference type="RefSeq" id="WP_020449176.1">
    <property type="nucleotide sequence ID" value="NZ_CAYAXV010000005.1"/>
</dbReference>
<dbReference type="GO" id="GO:0006412">
    <property type="term" value="P:translation"/>
    <property type="evidence" value="ECO:0007669"/>
    <property type="project" value="UniProtKB-UniRule"/>
</dbReference>
<dbReference type="PIRSF" id="PIRSF005590">
    <property type="entry name" value="Ribosomal_L10"/>
    <property type="match status" value="1"/>
</dbReference>
<dbReference type="InterPro" id="IPR036920">
    <property type="entry name" value="Ribosomal_uL16_sf"/>
</dbReference>
<dbReference type="SUPFAM" id="SSF54686">
    <property type="entry name" value="Ribosomal protein L16p/L10e"/>
    <property type="match status" value="1"/>
</dbReference>
<dbReference type="Pfam" id="PF00252">
    <property type="entry name" value="Ribosomal_L16"/>
    <property type="match status" value="1"/>
</dbReference>
<dbReference type="EMBL" id="LVVT01000010">
    <property type="protein sequence ID" value="TQS83445.1"/>
    <property type="molecule type" value="Genomic_DNA"/>
</dbReference>
<accession>A0A8J8PDL5</accession>
<proteinExistence type="inferred from homology"/>
<dbReference type="InterPro" id="IPR022981">
    <property type="entry name" value="Ribosomal_uL16_arc"/>
</dbReference>
<dbReference type="GO" id="GO:0003735">
    <property type="term" value="F:structural constituent of ribosome"/>
    <property type="evidence" value="ECO:0007669"/>
    <property type="project" value="InterPro"/>
</dbReference>
<dbReference type="AlphaFoldDB" id="A0A8J8PDL5"/>
<dbReference type="GO" id="GO:0005840">
    <property type="term" value="C:ribosome"/>
    <property type="evidence" value="ECO:0007669"/>
    <property type="project" value="UniProtKB-KW"/>
</dbReference>
<evidence type="ECO:0000256" key="4">
    <source>
        <dbReference type="HAMAP-Rule" id="MF_00448"/>
    </source>
</evidence>
<sequence length="172" mass="18959">MARKPNRMYRQIRGQAYTRREYMGGVPANRISTYNLGNVTGDFPIVMNLRIKEPCQIRHTALEAARIAANRALSKGTTSASYHLRIRLYPHIVLREHKMATGAGADRVSGGMRSAFGKCVGTACRVESGTAIITLRVTPQTFQLGKNALWKASMKLPSPCQIEIEKGAELVA</sequence>
<evidence type="ECO:0000313" key="5">
    <source>
        <dbReference type="EMBL" id="TQS83445.1"/>
    </source>
</evidence>
<dbReference type="InterPro" id="IPR047873">
    <property type="entry name" value="Ribosomal_uL16"/>
</dbReference>
<dbReference type="Proteomes" id="UP000752814">
    <property type="component" value="Unassembled WGS sequence"/>
</dbReference>
<dbReference type="PANTHER" id="PTHR11726">
    <property type="entry name" value="60S RIBOSOMAL PROTEIN L10"/>
    <property type="match status" value="1"/>
</dbReference>
<keyword evidence="3 4" id="KW-0687">Ribonucleoprotein</keyword>
<reference evidence="5" key="1">
    <citation type="submission" date="2016-03" db="EMBL/GenBank/DDBJ databases">
        <authorList>
            <person name="Borrel G."/>
            <person name="Mccann A."/>
            <person name="O'Toole P.W."/>
        </authorList>
    </citation>
    <scope>NUCLEOTIDE SEQUENCE</scope>
    <source>
        <strain evidence="5">183</strain>
    </source>
</reference>
<organism evidence="5 6">
    <name type="scientific">Candidatus Methanomassiliicoccus intestinalis</name>
    <dbReference type="NCBI Taxonomy" id="1406512"/>
    <lineage>
        <taxon>Archaea</taxon>
        <taxon>Methanobacteriati</taxon>
        <taxon>Thermoplasmatota</taxon>
        <taxon>Thermoplasmata</taxon>
        <taxon>Methanomassiliicoccales</taxon>
        <taxon>Methanomassiliicoccaceae</taxon>
        <taxon>Methanomassiliicoccus</taxon>
    </lineage>
</organism>
<dbReference type="HAMAP" id="MF_00448">
    <property type="entry name" value="Ribosomal_uL16_arch"/>
    <property type="match status" value="1"/>
</dbReference>
<name>A0A8J8PDL5_9ARCH</name>
<keyword evidence="2 4" id="KW-0689">Ribosomal protein</keyword>
<dbReference type="InterPro" id="IPR001197">
    <property type="entry name" value="Ribosomal_uL16_euk_arch"/>
</dbReference>